<dbReference type="Gene3D" id="3.30.160.60">
    <property type="entry name" value="Classic Zinc Finger"/>
    <property type="match status" value="2"/>
</dbReference>
<name>A0A3S1BTI1_ELYCH</name>
<dbReference type="SMART" id="SM00355">
    <property type="entry name" value="ZnF_C2H2"/>
    <property type="match status" value="12"/>
</dbReference>
<keyword evidence="9" id="KW-1185">Reference proteome</keyword>
<feature type="region of interest" description="Disordered" evidence="6">
    <location>
        <begin position="925"/>
        <end position="950"/>
    </location>
</feature>
<feature type="domain" description="C2H2-type" evidence="7">
    <location>
        <begin position="415"/>
        <end position="442"/>
    </location>
</feature>
<evidence type="ECO:0000313" key="8">
    <source>
        <dbReference type="EMBL" id="RUS90968.1"/>
    </source>
</evidence>
<dbReference type="OrthoDB" id="6074628at2759"/>
<evidence type="ECO:0000256" key="1">
    <source>
        <dbReference type="ARBA" id="ARBA00022723"/>
    </source>
</evidence>
<evidence type="ECO:0000313" key="9">
    <source>
        <dbReference type="Proteomes" id="UP000271974"/>
    </source>
</evidence>
<organism evidence="8 9">
    <name type="scientific">Elysia chlorotica</name>
    <name type="common">Eastern emerald elysia</name>
    <name type="synonym">Sea slug</name>
    <dbReference type="NCBI Taxonomy" id="188477"/>
    <lineage>
        <taxon>Eukaryota</taxon>
        <taxon>Metazoa</taxon>
        <taxon>Spiralia</taxon>
        <taxon>Lophotrochozoa</taxon>
        <taxon>Mollusca</taxon>
        <taxon>Gastropoda</taxon>
        <taxon>Heterobranchia</taxon>
        <taxon>Euthyneura</taxon>
        <taxon>Panpulmonata</taxon>
        <taxon>Sacoglossa</taxon>
        <taxon>Placobranchoidea</taxon>
        <taxon>Plakobranchidae</taxon>
        <taxon>Elysia</taxon>
    </lineage>
</organism>
<sequence length="1285" mass="146364">MSPFIPFQPQYLIRPGIYHGLTHFEQTTGDNHNPMHQVQPLTSSQTHETSLIQQCNISQPSASLDACSEELKDQTEIPIEIPKINPDLYLETEIKKEEGSSLERAVQGHFKPYSDHEHFLVLMRGSFYCLNCRQKWLHSHTLDFIKHIWLYHLHEDYSLASSNAKFSLDSDELQSILRILQERTSDLELSNRISNYICKQEKISNDCVNPELPADQKSRPMCHQTQITNNEKDNSRACLQDMEINIDPTAQGLSSPVLKGKKDLQTISSNFGAVEKEKENESTVLESFSAGFHKPNTPTPNSNCLDFYHAGKIGPAQDILPDKAQESGVSPSEKAGQCLSEESDLQKSEDLATCEDYSRQNAHNQLNSKGNAQQNYRHLLSSFYQCGFFDCVFSSHLPVDLLIHNENDHPLESEIPCVYCGKIHKTVSGLLEHLDSHVGQNGLKVMHSCSLVCDSKAVCVVDHRNRKKIFDLLKTVAEKKKVTLQGQVDVIQYRCNSCCSDFLSLEDLRLHLNKSMLKVVACKYCRGQFLDTESWHEHMSKDHQCEVRQYRINEKLLCKDRKQNASTYQTLLSQRKAFRTRLHQPQSEKCDTKQSGNHFAENKDCTNHFAENKDTVMTIEREELSVPIYFKCSMCPLEKFSSYFLAKKHKTTHSDNGATIRRFSNSHFDPSKQYKCNYCAYVCTGTKSHMLRHLRSDHKFFVCGHCGNDYANIRFLRNHLKYGHPGEDVNIVERYPRLRNAFNILAVIKFDAEIIGEKTERGELNKKQVCSRKRHCETEMTDQFSVKRKLYGYDNVGAASDFHDDEVTLTPESEMDVRVDKQCDHISSNNSDADSDFASDVPNDLQEVQNRVRIVKITRVRSLCSPGSNKPLEIRVAPYIFKLFGDAGDQIYGESSKISTPKCHMTANKLVENFSSELKGQRLKVSATHGGRPTVEKQISKEDSPPDDKAMKTSDFPFQCNNCKVCMKSIQYVLDHSRWLHPSDQNNILVYDRRSHVTFTKDGLVKGSRMDADLPKQRHLCKICSFCSTSRIDVCDHAKTKHSDKDGDKCVLTLHGLETSPSKSEGDFESKASSSGIPLPSVVVSEELQRKEKNGLDLVKRRLEDLTPQKPAPPTSLKFRCHLCPEKLCNEFYFKLHLARHEGFTCTSVLSSLKGLLLCSVCGYIAGSNNDLAQHTDKHLTERRYACSLCDTDGHKKTSVQIHIRKYHNGAQGAQVIDREARGFVEVRPKIVDIDPSLKVMDIFKIPMRHLNKRLRQSGVKSLLIDSSADINFTNYKHFFNINYI</sequence>
<feature type="region of interest" description="Disordered" evidence="6">
    <location>
        <begin position="25"/>
        <end position="44"/>
    </location>
</feature>
<dbReference type="STRING" id="188477.A0A3S1BTI1"/>
<dbReference type="InterPro" id="IPR013087">
    <property type="entry name" value="Znf_C2H2_type"/>
</dbReference>
<proteinExistence type="predicted"/>
<dbReference type="InterPro" id="IPR036236">
    <property type="entry name" value="Znf_C2H2_sf"/>
</dbReference>
<feature type="compositionally biased region" description="Basic and acidic residues" evidence="6">
    <location>
        <begin position="934"/>
        <end position="950"/>
    </location>
</feature>
<evidence type="ECO:0000259" key="7">
    <source>
        <dbReference type="PROSITE" id="PS50157"/>
    </source>
</evidence>
<evidence type="ECO:0000256" key="4">
    <source>
        <dbReference type="ARBA" id="ARBA00022833"/>
    </source>
</evidence>
<evidence type="ECO:0000256" key="3">
    <source>
        <dbReference type="ARBA" id="ARBA00022771"/>
    </source>
</evidence>
<dbReference type="PANTHER" id="PTHR24379:SF121">
    <property type="entry name" value="C2H2-TYPE DOMAIN-CONTAINING PROTEIN"/>
    <property type="match status" value="1"/>
</dbReference>
<accession>A0A3S1BTI1</accession>
<evidence type="ECO:0000256" key="6">
    <source>
        <dbReference type="SAM" id="MobiDB-lite"/>
    </source>
</evidence>
<dbReference type="EMBL" id="RQTK01000021">
    <property type="protein sequence ID" value="RUS90968.1"/>
    <property type="molecule type" value="Genomic_DNA"/>
</dbReference>
<keyword evidence="3 5" id="KW-0863">Zinc-finger</keyword>
<dbReference type="PROSITE" id="PS50157">
    <property type="entry name" value="ZINC_FINGER_C2H2_2"/>
    <property type="match status" value="3"/>
</dbReference>
<reference evidence="8 9" key="1">
    <citation type="submission" date="2019-01" db="EMBL/GenBank/DDBJ databases">
        <title>A draft genome assembly of the solar-powered sea slug Elysia chlorotica.</title>
        <authorList>
            <person name="Cai H."/>
            <person name="Li Q."/>
            <person name="Fang X."/>
            <person name="Li J."/>
            <person name="Curtis N.E."/>
            <person name="Altenburger A."/>
            <person name="Shibata T."/>
            <person name="Feng M."/>
            <person name="Maeda T."/>
            <person name="Schwartz J.A."/>
            <person name="Shigenobu S."/>
            <person name="Lundholm N."/>
            <person name="Nishiyama T."/>
            <person name="Yang H."/>
            <person name="Hasebe M."/>
            <person name="Li S."/>
            <person name="Pierce S.K."/>
            <person name="Wang J."/>
        </authorList>
    </citation>
    <scope>NUCLEOTIDE SEQUENCE [LARGE SCALE GENOMIC DNA]</scope>
    <source>
        <strain evidence="8">EC2010</strain>
        <tissue evidence="8">Whole organism of an adult</tissue>
    </source>
</reference>
<dbReference type="Proteomes" id="UP000271974">
    <property type="component" value="Unassembled WGS sequence"/>
</dbReference>
<feature type="region of interest" description="Disordered" evidence="6">
    <location>
        <begin position="322"/>
        <end position="342"/>
    </location>
</feature>
<keyword evidence="4" id="KW-0862">Zinc</keyword>
<feature type="domain" description="C2H2-type" evidence="7">
    <location>
        <begin position="1185"/>
        <end position="1213"/>
    </location>
</feature>
<comment type="caution">
    <text evidence="8">The sequence shown here is derived from an EMBL/GenBank/DDBJ whole genome shotgun (WGS) entry which is preliminary data.</text>
</comment>
<dbReference type="SUPFAM" id="SSF57667">
    <property type="entry name" value="beta-beta-alpha zinc fingers"/>
    <property type="match status" value="1"/>
</dbReference>
<feature type="domain" description="C2H2-type" evidence="7">
    <location>
        <begin position="701"/>
        <end position="729"/>
    </location>
</feature>
<keyword evidence="2" id="KW-0677">Repeat</keyword>
<dbReference type="PANTHER" id="PTHR24379">
    <property type="entry name" value="KRAB AND ZINC FINGER DOMAIN-CONTAINING"/>
    <property type="match status" value="1"/>
</dbReference>
<evidence type="ECO:0000256" key="2">
    <source>
        <dbReference type="ARBA" id="ARBA00022737"/>
    </source>
</evidence>
<dbReference type="GO" id="GO:0008270">
    <property type="term" value="F:zinc ion binding"/>
    <property type="evidence" value="ECO:0007669"/>
    <property type="project" value="UniProtKB-KW"/>
</dbReference>
<protein>
    <recommendedName>
        <fullName evidence="7">C2H2-type domain-containing protein</fullName>
    </recommendedName>
</protein>
<evidence type="ECO:0000256" key="5">
    <source>
        <dbReference type="PROSITE-ProRule" id="PRU00042"/>
    </source>
</evidence>
<keyword evidence="1" id="KW-0479">Metal-binding</keyword>
<gene>
    <name evidence="8" type="ORF">EGW08_001272</name>
</gene>
<dbReference type="PROSITE" id="PS00028">
    <property type="entry name" value="ZINC_FINGER_C2H2_1"/>
    <property type="match status" value="3"/>
</dbReference>